<keyword evidence="1" id="KW-1133">Transmembrane helix</keyword>
<evidence type="ECO:0000313" key="2">
    <source>
        <dbReference type="EMBL" id="BAT59897.1"/>
    </source>
</evidence>
<protein>
    <submittedName>
        <fullName evidence="2">Uncharacterized protein</fullName>
    </submittedName>
</protein>
<dbReference type="KEGG" id="vgo:GJW-30_1_02432"/>
<keyword evidence="1" id="KW-0812">Transmembrane</keyword>
<dbReference type="AlphaFoldDB" id="A0A0S3PVB9"/>
<accession>A0A0S3PVB9</accession>
<evidence type="ECO:0000256" key="1">
    <source>
        <dbReference type="SAM" id="Phobius"/>
    </source>
</evidence>
<gene>
    <name evidence="2" type="ORF">GJW-30_1_02432</name>
</gene>
<evidence type="ECO:0000313" key="3">
    <source>
        <dbReference type="Proteomes" id="UP000236884"/>
    </source>
</evidence>
<keyword evidence="1" id="KW-0472">Membrane</keyword>
<dbReference type="EMBL" id="AP014946">
    <property type="protein sequence ID" value="BAT59897.1"/>
    <property type="molecule type" value="Genomic_DNA"/>
</dbReference>
<organism evidence="2 3">
    <name type="scientific">Variibacter gotjawalensis</name>
    <dbReference type="NCBI Taxonomy" id="1333996"/>
    <lineage>
        <taxon>Bacteria</taxon>
        <taxon>Pseudomonadati</taxon>
        <taxon>Pseudomonadota</taxon>
        <taxon>Alphaproteobacteria</taxon>
        <taxon>Hyphomicrobiales</taxon>
        <taxon>Nitrobacteraceae</taxon>
        <taxon>Variibacter</taxon>
    </lineage>
</organism>
<dbReference type="RefSeq" id="WP_096355661.1">
    <property type="nucleotide sequence ID" value="NZ_AP014946.1"/>
</dbReference>
<feature type="transmembrane region" description="Helical" evidence="1">
    <location>
        <begin position="15"/>
        <end position="34"/>
    </location>
</feature>
<proteinExistence type="predicted"/>
<dbReference type="Proteomes" id="UP000236884">
    <property type="component" value="Chromosome"/>
</dbReference>
<sequence length="63" mass="6980">MNTDIFTVERRKYDLVNYMGLALLIAAFGFAMYLGQARQCADTTAPLKAKPPITRTIAPTVMV</sequence>
<reference evidence="2 3" key="1">
    <citation type="submission" date="2015-08" db="EMBL/GenBank/DDBJ databases">
        <title>Investigation of the bacterial diversity of lava forest soil.</title>
        <authorList>
            <person name="Lee J.S."/>
        </authorList>
    </citation>
    <scope>NUCLEOTIDE SEQUENCE [LARGE SCALE GENOMIC DNA]</scope>
    <source>
        <strain evidence="2 3">GJW-30</strain>
    </source>
</reference>
<name>A0A0S3PVB9_9BRAD</name>
<keyword evidence="3" id="KW-1185">Reference proteome</keyword>